<dbReference type="RefSeq" id="WP_192576616.1">
    <property type="nucleotide sequence ID" value="NZ_BMMG01000004.1"/>
</dbReference>
<feature type="compositionally biased region" description="Polar residues" evidence="1">
    <location>
        <begin position="8"/>
        <end position="35"/>
    </location>
</feature>
<evidence type="ECO:0000313" key="2">
    <source>
        <dbReference type="EMBL" id="MFA1771015.1"/>
    </source>
</evidence>
<organism evidence="2 3">
    <name type="scientific">Rufibacter glacialis</name>
    <dbReference type="NCBI Taxonomy" id="1259555"/>
    <lineage>
        <taxon>Bacteria</taxon>
        <taxon>Pseudomonadati</taxon>
        <taxon>Bacteroidota</taxon>
        <taxon>Cytophagia</taxon>
        <taxon>Cytophagales</taxon>
        <taxon>Hymenobacteraceae</taxon>
        <taxon>Rufibacter</taxon>
    </lineage>
</organism>
<evidence type="ECO:0000313" key="3">
    <source>
        <dbReference type="Proteomes" id="UP001570846"/>
    </source>
</evidence>
<reference evidence="2 3" key="1">
    <citation type="submission" date="2024-08" db="EMBL/GenBank/DDBJ databases">
        <authorList>
            <person name="Wei W."/>
        </authorList>
    </citation>
    <scope>NUCLEOTIDE SEQUENCE [LARGE SCALE GENOMIC DNA]</scope>
    <source>
        <strain evidence="2 3">XU2</strain>
    </source>
</reference>
<proteinExistence type="predicted"/>
<evidence type="ECO:0000256" key="1">
    <source>
        <dbReference type="SAM" id="MobiDB-lite"/>
    </source>
</evidence>
<gene>
    <name evidence="2" type="ORF">ACD591_06905</name>
</gene>
<keyword evidence="3" id="KW-1185">Reference proteome</keyword>
<comment type="caution">
    <text evidence="2">The sequence shown here is derived from an EMBL/GenBank/DDBJ whole genome shotgun (WGS) entry which is preliminary data.</text>
</comment>
<dbReference type="EMBL" id="JBGOGF010000003">
    <property type="protein sequence ID" value="MFA1771015.1"/>
    <property type="molecule type" value="Genomic_DNA"/>
</dbReference>
<feature type="region of interest" description="Disordered" evidence="1">
    <location>
        <begin position="112"/>
        <end position="136"/>
    </location>
</feature>
<dbReference type="Proteomes" id="UP001570846">
    <property type="component" value="Unassembled WGS sequence"/>
</dbReference>
<name>A0ABV4RD18_9BACT</name>
<protein>
    <submittedName>
        <fullName evidence="2">Uncharacterized protein</fullName>
    </submittedName>
</protein>
<accession>A0ABV4RD18</accession>
<feature type="region of interest" description="Disordered" evidence="1">
    <location>
        <begin position="1"/>
        <end position="49"/>
    </location>
</feature>
<sequence length="136" mass="14263">MKKIKFTTMENQANHSPQDATSYSQDSANSQSGRQGQDAGKGGMLDNLTSTLGNIQVPDAVKNIQLPQAVKDFGATCSRSYNSMSTTQKVLGGAALLGASYWVASNQGWIGQTKSGSGFKSNKKAKATTGSAQHNS</sequence>